<dbReference type="eggNOG" id="KOG2102">
    <property type="taxonomic scope" value="Eukaryota"/>
</dbReference>
<sequence>MRSTGIFLSSSWTPWQTNYLVEEFMPPANTSVAGKIYEAFSQTAMLRLANPPPHWPSTPNQLPTSKASKTNSKSARGLTRPICRPLQPFLQQTRAHPSDGFILSAEYFSSATRATLNSDTTFLRAGSTPTSHPPSTAIRTSFRTSNLWSHYTQNSTQKRNLSEYAERSTTDVATRRCAGRLESIFVRRVGVEGLICMRDLAPDEQKSAFGAEDYPFTVEGSAESRSVGLFGLVEVSAMGDVEECMGKGRIKMTLVS</sequence>
<dbReference type="HOGENOM" id="CLU_1086624_0_0_1"/>
<evidence type="ECO:0000256" key="1">
    <source>
        <dbReference type="SAM" id="MobiDB-lite"/>
    </source>
</evidence>
<dbReference type="InterPro" id="IPR012340">
    <property type="entry name" value="NA-bd_OB-fold"/>
</dbReference>
<keyword evidence="4" id="KW-1185">Reference proteome</keyword>
<dbReference type="Pfam" id="PF17215">
    <property type="entry name" value="Rrp44_S1"/>
    <property type="match status" value="1"/>
</dbReference>
<protein>
    <submittedName>
        <fullName evidence="3">(Perigord truffle) hypothetical protein</fullName>
    </submittedName>
</protein>
<feature type="compositionally biased region" description="Low complexity" evidence="1">
    <location>
        <begin position="64"/>
        <end position="75"/>
    </location>
</feature>
<evidence type="ECO:0000313" key="4">
    <source>
        <dbReference type="Proteomes" id="UP000006911"/>
    </source>
</evidence>
<dbReference type="InParanoid" id="D5GJ18"/>
<gene>
    <name evidence="3" type="ORF">GSTUM_00008779001</name>
</gene>
<evidence type="ECO:0000259" key="2">
    <source>
        <dbReference type="Pfam" id="PF17215"/>
    </source>
</evidence>
<feature type="domain" description="Exosome complex exonuclease RRP44 S1" evidence="2">
    <location>
        <begin position="184"/>
        <end position="252"/>
    </location>
</feature>
<dbReference type="EMBL" id="FN430329">
    <property type="protein sequence ID" value="CAZ84511.1"/>
    <property type="molecule type" value="Genomic_DNA"/>
</dbReference>
<dbReference type="Gene3D" id="2.40.50.140">
    <property type="entry name" value="Nucleic acid-binding proteins"/>
    <property type="match status" value="1"/>
</dbReference>
<dbReference type="GeneID" id="9181852"/>
<name>D5GJ18_TUBMM</name>
<organism evidence="3 4">
    <name type="scientific">Tuber melanosporum (strain Mel28)</name>
    <name type="common">Perigord black truffle</name>
    <dbReference type="NCBI Taxonomy" id="656061"/>
    <lineage>
        <taxon>Eukaryota</taxon>
        <taxon>Fungi</taxon>
        <taxon>Dikarya</taxon>
        <taxon>Ascomycota</taxon>
        <taxon>Pezizomycotina</taxon>
        <taxon>Pezizomycetes</taxon>
        <taxon>Pezizales</taxon>
        <taxon>Tuberaceae</taxon>
        <taxon>Tuber</taxon>
    </lineage>
</organism>
<dbReference type="InterPro" id="IPR033770">
    <property type="entry name" value="RRP44_S1"/>
</dbReference>
<proteinExistence type="predicted"/>
<dbReference type="AlphaFoldDB" id="D5GJ18"/>
<accession>D5GJ18</accession>
<reference evidence="3 4" key="1">
    <citation type="journal article" date="2010" name="Nature">
        <title>Perigord black truffle genome uncovers evolutionary origins and mechanisms of symbiosis.</title>
        <authorList>
            <person name="Martin F."/>
            <person name="Kohler A."/>
            <person name="Murat C."/>
            <person name="Balestrini R."/>
            <person name="Coutinho P.M."/>
            <person name="Jaillon O."/>
            <person name="Montanini B."/>
            <person name="Morin E."/>
            <person name="Noel B."/>
            <person name="Percudani R."/>
            <person name="Porcel B."/>
            <person name="Rubini A."/>
            <person name="Amicucci A."/>
            <person name="Amselem J."/>
            <person name="Anthouard V."/>
            <person name="Arcioni S."/>
            <person name="Artiguenave F."/>
            <person name="Aury J.M."/>
            <person name="Ballario P."/>
            <person name="Bolchi A."/>
            <person name="Brenna A."/>
            <person name="Brun A."/>
            <person name="Buee M."/>
            <person name="Cantarel B."/>
            <person name="Chevalier G."/>
            <person name="Couloux A."/>
            <person name="Da Silva C."/>
            <person name="Denoeud F."/>
            <person name="Duplessis S."/>
            <person name="Ghignone S."/>
            <person name="Hilselberger B."/>
            <person name="Iotti M."/>
            <person name="Marcais B."/>
            <person name="Mello A."/>
            <person name="Miranda M."/>
            <person name="Pacioni G."/>
            <person name="Quesneville H."/>
            <person name="Riccioni C."/>
            <person name="Ruotolo R."/>
            <person name="Splivallo R."/>
            <person name="Stocchi V."/>
            <person name="Tisserant E."/>
            <person name="Viscomi A.R."/>
            <person name="Zambonelli A."/>
            <person name="Zampieri E."/>
            <person name="Henrissat B."/>
            <person name="Lebrun M.H."/>
            <person name="Paolocci F."/>
            <person name="Bonfante P."/>
            <person name="Ottonello S."/>
            <person name="Wincker P."/>
        </authorList>
    </citation>
    <scope>NUCLEOTIDE SEQUENCE [LARGE SCALE GENOMIC DNA]</scope>
    <source>
        <strain evidence="3 4">Mel28</strain>
    </source>
</reference>
<dbReference type="Proteomes" id="UP000006911">
    <property type="component" value="Unassembled WGS sequence"/>
</dbReference>
<evidence type="ECO:0000313" key="3">
    <source>
        <dbReference type="EMBL" id="CAZ84511.1"/>
    </source>
</evidence>
<dbReference type="STRING" id="656061.D5GJ18"/>
<dbReference type="RefSeq" id="XP_002840320.1">
    <property type="nucleotide sequence ID" value="XM_002840274.1"/>
</dbReference>
<feature type="region of interest" description="Disordered" evidence="1">
    <location>
        <begin position="50"/>
        <end position="77"/>
    </location>
</feature>
<dbReference type="KEGG" id="tml:GSTUM_00008779001"/>